<evidence type="ECO:0000256" key="1">
    <source>
        <dbReference type="SAM" id="MobiDB-lite"/>
    </source>
</evidence>
<keyword evidence="3" id="KW-1185">Reference proteome</keyword>
<sequence length="161" mass="17392">MPMTHYSRNLTVTAILKLLAHTFNVTSYLLLVTTTTEGKPAITSYLSTLLSKTTTLPAKEHETDDNTTNSGNSPGKLANTILKIAETTDSLLITQTTKTLKGYLAKAARHMEASSILSNVTATSPTPSTSTAAQTIFCSWWPLICQVLYQSEPSSPIEPSK</sequence>
<proteinExistence type="predicted"/>
<gene>
    <name evidence="2" type="ORF">EB796_006985</name>
</gene>
<dbReference type="AlphaFoldDB" id="A0A7J7K923"/>
<protein>
    <submittedName>
        <fullName evidence="2">Uncharacterized protein</fullName>
    </submittedName>
</protein>
<evidence type="ECO:0000313" key="3">
    <source>
        <dbReference type="Proteomes" id="UP000593567"/>
    </source>
</evidence>
<dbReference type="EMBL" id="VXIV02001017">
    <property type="protein sequence ID" value="KAF6034705.1"/>
    <property type="molecule type" value="Genomic_DNA"/>
</dbReference>
<feature type="region of interest" description="Disordered" evidence="1">
    <location>
        <begin position="56"/>
        <end position="75"/>
    </location>
</feature>
<organism evidence="2 3">
    <name type="scientific">Bugula neritina</name>
    <name type="common">Brown bryozoan</name>
    <name type="synonym">Sertularia neritina</name>
    <dbReference type="NCBI Taxonomy" id="10212"/>
    <lineage>
        <taxon>Eukaryota</taxon>
        <taxon>Metazoa</taxon>
        <taxon>Spiralia</taxon>
        <taxon>Lophotrochozoa</taxon>
        <taxon>Bryozoa</taxon>
        <taxon>Gymnolaemata</taxon>
        <taxon>Cheilostomatida</taxon>
        <taxon>Flustrina</taxon>
        <taxon>Buguloidea</taxon>
        <taxon>Bugulidae</taxon>
        <taxon>Bugula</taxon>
    </lineage>
</organism>
<comment type="caution">
    <text evidence="2">The sequence shown here is derived from an EMBL/GenBank/DDBJ whole genome shotgun (WGS) entry which is preliminary data.</text>
</comment>
<dbReference type="Proteomes" id="UP000593567">
    <property type="component" value="Unassembled WGS sequence"/>
</dbReference>
<evidence type="ECO:0000313" key="2">
    <source>
        <dbReference type="EMBL" id="KAF6034705.1"/>
    </source>
</evidence>
<accession>A0A7J7K923</accession>
<reference evidence="2" key="1">
    <citation type="submission" date="2020-06" db="EMBL/GenBank/DDBJ databases">
        <title>Draft genome of Bugula neritina, a colonial animal packing powerful symbionts and potential medicines.</title>
        <authorList>
            <person name="Rayko M."/>
        </authorList>
    </citation>
    <scope>NUCLEOTIDE SEQUENCE [LARGE SCALE GENOMIC DNA]</scope>
    <source>
        <strain evidence="2">Kwan_BN1</strain>
    </source>
</reference>
<name>A0A7J7K923_BUGNE</name>